<comment type="caution">
    <text evidence="1">The sequence shown here is derived from an EMBL/GenBank/DDBJ whole genome shotgun (WGS) entry which is preliminary data.</text>
</comment>
<protein>
    <submittedName>
        <fullName evidence="1">Uncharacterized protein</fullName>
    </submittedName>
</protein>
<dbReference type="Proteomes" id="UP001283361">
    <property type="component" value="Unassembled WGS sequence"/>
</dbReference>
<evidence type="ECO:0000313" key="1">
    <source>
        <dbReference type="EMBL" id="KAK3742528.1"/>
    </source>
</evidence>
<dbReference type="EMBL" id="JAWDGP010006349">
    <property type="protein sequence ID" value="KAK3742528.1"/>
    <property type="molecule type" value="Genomic_DNA"/>
</dbReference>
<keyword evidence="2" id="KW-1185">Reference proteome</keyword>
<accession>A0AAE1CX61</accession>
<organism evidence="1 2">
    <name type="scientific">Elysia crispata</name>
    <name type="common">lettuce slug</name>
    <dbReference type="NCBI Taxonomy" id="231223"/>
    <lineage>
        <taxon>Eukaryota</taxon>
        <taxon>Metazoa</taxon>
        <taxon>Spiralia</taxon>
        <taxon>Lophotrochozoa</taxon>
        <taxon>Mollusca</taxon>
        <taxon>Gastropoda</taxon>
        <taxon>Heterobranchia</taxon>
        <taxon>Euthyneura</taxon>
        <taxon>Panpulmonata</taxon>
        <taxon>Sacoglossa</taxon>
        <taxon>Placobranchoidea</taxon>
        <taxon>Plakobranchidae</taxon>
        <taxon>Elysia</taxon>
    </lineage>
</organism>
<dbReference type="AlphaFoldDB" id="A0AAE1CX61"/>
<sequence length="120" mass="14320">MQRQGNEHSSKNRGKGKTSGYCKWFQIHRVHCVLRLRFPWRRMTYILWGMSMFCYSVELRGQQIGTKHFFTWPMQDSVTKQETRVKFALVSFLSPVRTAMLEKETIFSHADGLRLCFEKH</sequence>
<name>A0AAE1CX61_9GAST</name>
<reference evidence="1" key="1">
    <citation type="journal article" date="2023" name="G3 (Bethesda)">
        <title>A reference genome for the long-term kleptoplast-retaining sea slug Elysia crispata morphotype clarki.</title>
        <authorList>
            <person name="Eastman K.E."/>
            <person name="Pendleton A.L."/>
            <person name="Shaikh M.A."/>
            <person name="Suttiyut T."/>
            <person name="Ogas R."/>
            <person name="Tomko P."/>
            <person name="Gavelis G."/>
            <person name="Widhalm J.R."/>
            <person name="Wisecaver J.H."/>
        </authorList>
    </citation>
    <scope>NUCLEOTIDE SEQUENCE</scope>
    <source>
        <strain evidence="1">ECLA1</strain>
    </source>
</reference>
<proteinExistence type="predicted"/>
<gene>
    <name evidence="1" type="ORF">RRG08_060030</name>
</gene>
<evidence type="ECO:0000313" key="2">
    <source>
        <dbReference type="Proteomes" id="UP001283361"/>
    </source>
</evidence>